<sequence>MPTKSSLAIAVGIVAFLSNNCASETTSDDGGEVTASTGKTFEEWKKTVQRDPDGVWIVDGDIPIHSEEKLLAFFEKYVQQGALLVSNENGIDSKWGERQKRRITYCVSKASFGPDYDRVVRAIAQATRDWAEVADIRFIHVREQDGDCTVQNERVVFNARIGGSDFSGRAFFPFNVRSERELLIGPTAAAGGSSPLGPYTLRGLLRHELGHALGFRHEQTRPEANAADCFEDNDWRALTKYDSASVMHYAWCGNGSNTGDMDITALDAEGAAKLYGKPR</sequence>
<keyword evidence="3 7" id="KW-0378">Hydrolase</keyword>
<evidence type="ECO:0000256" key="1">
    <source>
        <dbReference type="ARBA" id="ARBA00022670"/>
    </source>
</evidence>
<dbReference type="SMART" id="SM00235">
    <property type="entry name" value="ZnMc"/>
    <property type="match status" value="1"/>
</dbReference>
<evidence type="ECO:0000256" key="4">
    <source>
        <dbReference type="ARBA" id="ARBA00022833"/>
    </source>
</evidence>
<dbReference type="SUPFAM" id="SSF55486">
    <property type="entry name" value="Metalloproteases ('zincins'), catalytic domain"/>
    <property type="match status" value="1"/>
</dbReference>
<accession>A0ABZ2KXH2</accession>
<evidence type="ECO:0000256" key="5">
    <source>
        <dbReference type="SAM" id="SignalP"/>
    </source>
</evidence>
<proteinExistence type="predicted"/>
<gene>
    <name evidence="7" type="ORF">LVJ94_41655</name>
</gene>
<organism evidence="7 8">
    <name type="scientific">Pendulispora rubella</name>
    <dbReference type="NCBI Taxonomy" id="2741070"/>
    <lineage>
        <taxon>Bacteria</taxon>
        <taxon>Pseudomonadati</taxon>
        <taxon>Myxococcota</taxon>
        <taxon>Myxococcia</taxon>
        <taxon>Myxococcales</taxon>
        <taxon>Sorangiineae</taxon>
        <taxon>Pendulisporaceae</taxon>
        <taxon>Pendulispora</taxon>
    </lineage>
</organism>
<dbReference type="GO" id="GO:0008237">
    <property type="term" value="F:metallopeptidase activity"/>
    <property type="evidence" value="ECO:0007669"/>
    <property type="project" value="UniProtKB-KW"/>
</dbReference>
<dbReference type="InterPro" id="IPR006026">
    <property type="entry name" value="Peptidase_Metallo"/>
</dbReference>
<dbReference type="Proteomes" id="UP001374803">
    <property type="component" value="Chromosome"/>
</dbReference>
<dbReference type="InterPro" id="IPR024079">
    <property type="entry name" value="MetalloPept_cat_dom_sf"/>
</dbReference>
<keyword evidence="7" id="KW-0482">Metalloprotease</keyword>
<keyword evidence="5" id="KW-0732">Signal</keyword>
<feature type="signal peptide" evidence="5">
    <location>
        <begin position="1"/>
        <end position="22"/>
    </location>
</feature>
<reference evidence="7" key="1">
    <citation type="submission" date="2021-12" db="EMBL/GenBank/DDBJ databases">
        <title>Discovery of the Pendulisporaceae a myxobacterial family with distinct sporulation behavior and unique specialized metabolism.</title>
        <authorList>
            <person name="Garcia R."/>
            <person name="Popoff A."/>
            <person name="Bader C.D."/>
            <person name="Loehr J."/>
            <person name="Walesch S."/>
            <person name="Walt C."/>
            <person name="Boldt J."/>
            <person name="Bunk B."/>
            <person name="Haeckl F.J.F.P.J."/>
            <person name="Gunesch A.P."/>
            <person name="Birkelbach J."/>
            <person name="Nuebel U."/>
            <person name="Pietschmann T."/>
            <person name="Bach T."/>
            <person name="Mueller R."/>
        </authorList>
    </citation>
    <scope>NUCLEOTIDE SEQUENCE</scope>
    <source>
        <strain evidence="7">MSr11367</strain>
    </source>
</reference>
<keyword evidence="2" id="KW-0479">Metal-binding</keyword>
<evidence type="ECO:0000256" key="3">
    <source>
        <dbReference type="ARBA" id="ARBA00022801"/>
    </source>
</evidence>
<dbReference type="RefSeq" id="WP_394833029.1">
    <property type="nucleotide sequence ID" value="NZ_CP089929.1"/>
</dbReference>
<dbReference type="Pfam" id="PF00413">
    <property type="entry name" value="Peptidase_M10"/>
    <property type="match status" value="1"/>
</dbReference>
<evidence type="ECO:0000259" key="6">
    <source>
        <dbReference type="SMART" id="SM00235"/>
    </source>
</evidence>
<evidence type="ECO:0000256" key="2">
    <source>
        <dbReference type="ARBA" id="ARBA00022723"/>
    </source>
</evidence>
<dbReference type="CDD" id="cd04279">
    <property type="entry name" value="ZnMc_MMP_like_1"/>
    <property type="match status" value="1"/>
</dbReference>
<keyword evidence="4" id="KW-0862">Zinc</keyword>
<dbReference type="EMBL" id="CP089983">
    <property type="protein sequence ID" value="WXB03399.1"/>
    <property type="molecule type" value="Genomic_DNA"/>
</dbReference>
<evidence type="ECO:0000313" key="7">
    <source>
        <dbReference type="EMBL" id="WXB03399.1"/>
    </source>
</evidence>
<evidence type="ECO:0000313" key="8">
    <source>
        <dbReference type="Proteomes" id="UP001374803"/>
    </source>
</evidence>
<dbReference type="Gene3D" id="3.40.390.10">
    <property type="entry name" value="Collagenase (Catalytic Domain)"/>
    <property type="match status" value="1"/>
</dbReference>
<feature type="domain" description="Peptidase metallopeptidase" evidence="6">
    <location>
        <begin position="91"/>
        <end position="245"/>
    </location>
</feature>
<dbReference type="EC" id="3.4.24.-" evidence="7"/>
<feature type="chain" id="PRO_5046174464" evidence="5">
    <location>
        <begin position="23"/>
        <end position="279"/>
    </location>
</feature>
<keyword evidence="8" id="KW-1185">Reference proteome</keyword>
<protein>
    <submittedName>
        <fullName evidence="7">Matrixin family metalloprotease</fullName>
        <ecNumber evidence="7">3.4.24.-</ecNumber>
    </submittedName>
</protein>
<name>A0ABZ2KXH2_9BACT</name>
<keyword evidence="1" id="KW-0645">Protease</keyword>
<dbReference type="InterPro" id="IPR001818">
    <property type="entry name" value="Pept_M10_metallopeptidase"/>
</dbReference>